<organism evidence="2 3">
    <name type="scientific">Thermoanaerobacter thermohydrosulfuricus</name>
    <name type="common">Clostridium thermohydrosulfuricum</name>
    <dbReference type="NCBI Taxonomy" id="1516"/>
    <lineage>
        <taxon>Bacteria</taxon>
        <taxon>Bacillati</taxon>
        <taxon>Bacillota</taxon>
        <taxon>Clostridia</taxon>
        <taxon>Thermoanaerobacterales</taxon>
        <taxon>Thermoanaerobacteraceae</taxon>
        <taxon>Thermoanaerobacter</taxon>
    </lineage>
</organism>
<gene>
    <name evidence="2" type="ORF">SAMN04244560_02728</name>
</gene>
<dbReference type="Proteomes" id="UP000183404">
    <property type="component" value="Unassembled WGS sequence"/>
</dbReference>
<dbReference type="RefSeq" id="WP_083331656.1">
    <property type="nucleotide sequence ID" value="NZ_FNBS01000109.1"/>
</dbReference>
<dbReference type="InterPro" id="IPR021205">
    <property type="entry name" value="Lanti_perm_SpaE/MutE/EpiE-like"/>
</dbReference>
<feature type="transmembrane region" description="Helical" evidence="1">
    <location>
        <begin position="97"/>
        <end position="126"/>
    </location>
</feature>
<keyword evidence="1" id="KW-0812">Transmembrane</keyword>
<dbReference type="EMBL" id="FNBS01000109">
    <property type="protein sequence ID" value="SDG66128.1"/>
    <property type="molecule type" value="Genomic_DNA"/>
</dbReference>
<reference evidence="2 3" key="1">
    <citation type="submission" date="2016-10" db="EMBL/GenBank/DDBJ databases">
        <authorList>
            <person name="de Groot N.N."/>
        </authorList>
    </citation>
    <scope>NUCLEOTIDE SEQUENCE [LARGE SCALE GENOMIC DNA]</scope>
    <source>
        <strain evidence="2 3">DSM 569</strain>
    </source>
</reference>
<evidence type="ECO:0000256" key="1">
    <source>
        <dbReference type="SAM" id="Phobius"/>
    </source>
</evidence>
<accession>A0A1G7W2L9</accession>
<feature type="transmembrane region" description="Helical" evidence="1">
    <location>
        <begin position="223"/>
        <end position="246"/>
    </location>
</feature>
<keyword evidence="1" id="KW-0472">Membrane</keyword>
<feature type="transmembrane region" description="Helical" evidence="1">
    <location>
        <begin position="164"/>
        <end position="189"/>
    </location>
</feature>
<dbReference type="Pfam" id="PF12730">
    <property type="entry name" value="ABC2_membrane_4"/>
    <property type="match status" value="1"/>
</dbReference>
<keyword evidence="1" id="KW-1133">Transmembrane helix</keyword>
<evidence type="ECO:0000313" key="3">
    <source>
        <dbReference type="Proteomes" id="UP000183404"/>
    </source>
</evidence>
<evidence type="ECO:0000313" key="2">
    <source>
        <dbReference type="EMBL" id="SDG66128.1"/>
    </source>
</evidence>
<dbReference type="AlphaFoldDB" id="A0A1G7W2L9"/>
<feature type="transmembrane region" description="Helical" evidence="1">
    <location>
        <begin position="57"/>
        <end position="76"/>
    </location>
</feature>
<feature type="transmembrane region" description="Helical" evidence="1">
    <location>
        <begin position="20"/>
        <end position="37"/>
    </location>
</feature>
<proteinExistence type="predicted"/>
<name>A0A1G7W2L9_THETY</name>
<sequence>MINIIKSESIKYKRTFTRRLILLAPLFFVIIALPQRFFIPENYLRPWQLLIDQVYNWWPVIFIPLGTALFATLVDLQEKKAGNYRNLRVRNISPSGIWIGKIVLMAYHTLLATLVLFVSVIISGLITAGGDIPWIEIFTGGFILWFTSLPLIPLQLWASTWKGTFFSMAIGFIGLIGGVIAAPKSYWIYVPWSWPTRLMCPIIGVHPNGVPLELSDPLRNPSVIPMGVIMAIAALIIFTMITSILFNRREVR</sequence>
<dbReference type="CDD" id="cd21807">
    <property type="entry name" value="ABC-2_lan_permease_MutE_EpiE-like"/>
    <property type="match status" value="1"/>
</dbReference>
<feature type="transmembrane region" description="Helical" evidence="1">
    <location>
        <begin position="132"/>
        <end position="152"/>
    </location>
</feature>
<protein>
    <submittedName>
        <fullName evidence="2">ABC-2 type transport system permease protein</fullName>
    </submittedName>
</protein>
<dbReference type="NCBIfam" id="TIGR03732">
    <property type="entry name" value="lanti_perm_MutE"/>
    <property type="match status" value="1"/>
</dbReference>